<name>A0A645HBP3_9ZZZZ</name>
<organism evidence="2">
    <name type="scientific">bioreactor metagenome</name>
    <dbReference type="NCBI Taxonomy" id="1076179"/>
    <lineage>
        <taxon>unclassified sequences</taxon>
        <taxon>metagenomes</taxon>
        <taxon>ecological metagenomes</taxon>
    </lineage>
</organism>
<feature type="transmembrane region" description="Helical" evidence="1">
    <location>
        <begin position="12"/>
        <end position="32"/>
    </location>
</feature>
<keyword evidence="1" id="KW-0472">Membrane</keyword>
<sequence>MSHNSSENSNSSFVFGLIIGAVIGSLIAVVIYRQNKGKIFDDLQEKLEKFFKNLLKQKDIIFEKTSTSKVSRPTTKPKQNKIIAVTSPKIETPPSITFVRKPAPKTFIKPKK</sequence>
<comment type="caution">
    <text evidence="2">The sequence shown here is derived from an EMBL/GenBank/DDBJ whole genome shotgun (WGS) entry which is preliminary data.</text>
</comment>
<gene>
    <name evidence="2" type="ORF">SDC9_180707</name>
</gene>
<evidence type="ECO:0008006" key="3">
    <source>
        <dbReference type="Google" id="ProtNLM"/>
    </source>
</evidence>
<reference evidence="2" key="1">
    <citation type="submission" date="2019-08" db="EMBL/GenBank/DDBJ databases">
        <authorList>
            <person name="Kucharzyk K."/>
            <person name="Murdoch R.W."/>
            <person name="Higgins S."/>
            <person name="Loffler F."/>
        </authorList>
    </citation>
    <scope>NUCLEOTIDE SEQUENCE</scope>
</reference>
<proteinExistence type="predicted"/>
<keyword evidence="1" id="KW-0812">Transmembrane</keyword>
<protein>
    <recommendedName>
        <fullName evidence="3">YtxH-like protein</fullName>
    </recommendedName>
</protein>
<evidence type="ECO:0000313" key="2">
    <source>
        <dbReference type="EMBL" id="MPN33223.1"/>
    </source>
</evidence>
<dbReference type="EMBL" id="VSSQ01085623">
    <property type="protein sequence ID" value="MPN33223.1"/>
    <property type="molecule type" value="Genomic_DNA"/>
</dbReference>
<keyword evidence="1" id="KW-1133">Transmembrane helix</keyword>
<dbReference type="AlphaFoldDB" id="A0A645HBP3"/>
<accession>A0A645HBP3</accession>
<evidence type="ECO:0000256" key="1">
    <source>
        <dbReference type="SAM" id="Phobius"/>
    </source>
</evidence>